<dbReference type="InterPro" id="IPR054384">
    <property type="entry name" value="SecDF_P1_head"/>
</dbReference>
<evidence type="ECO:0000256" key="8">
    <source>
        <dbReference type="ARBA" id="ARBA00023136"/>
    </source>
</evidence>
<dbReference type="Gene3D" id="3.30.1360.200">
    <property type="match status" value="1"/>
</dbReference>
<evidence type="ECO:0000256" key="2">
    <source>
        <dbReference type="ARBA" id="ARBA00022448"/>
    </source>
</evidence>
<evidence type="ECO:0000313" key="12">
    <source>
        <dbReference type="EMBL" id="CAB4716453.1"/>
    </source>
</evidence>
<protein>
    <submittedName>
        <fullName evidence="12">Unannotated protein</fullName>
    </submittedName>
</protein>
<evidence type="ECO:0000259" key="11">
    <source>
        <dbReference type="Pfam" id="PF22599"/>
    </source>
</evidence>
<dbReference type="SUPFAM" id="SSF82866">
    <property type="entry name" value="Multidrug efflux transporter AcrB transmembrane domain"/>
    <property type="match status" value="1"/>
</dbReference>
<keyword evidence="7" id="KW-0811">Translocation</keyword>
<dbReference type="InterPro" id="IPR055344">
    <property type="entry name" value="SecD_SecF_C_bact"/>
</dbReference>
<evidence type="ECO:0000256" key="6">
    <source>
        <dbReference type="ARBA" id="ARBA00022989"/>
    </source>
</evidence>
<dbReference type="NCBIfam" id="TIGR00916">
    <property type="entry name" value="2A0604s01"/>
    <property type="match status" value="1"/>
</dbReference>
<feature type="domain" description="SecDF P1 head subdomain" evidence="11">
    <location>
        <begin position="6"/>
        <end position="55"/>
    </location>
</feature>
<proteinExistence type="predicted"/>
<feature type="transmembrane region" description="Helical" evidence="9">
    <location>
        <begin position="204"/>
        <end position="232"/>
    </location>
</feature>
<dbReference type="InterPro" id="IPR022813">
    <property type="entry name" value="SecD/SecF_arch_bac"/>
</dbReference>
<dbReference type="GO" id="GO:0005886">
    <property type="term" value="C:plasma membrane"/>
    <property type="evidence" value="ECO:0007669"/>
    <property type="project" value="UniProtKB-SubCell"/>
</dbReference>
<feature type="transmembrane region" description="Helical" evidence="9">
    <location>
        <begin position="127"/>
        <end position="152"/>
    </location>
</feature>
<dbReference type="InterPro" id="IPR005791">
    <property type="entry name" value="SecD"/>
</dbReference>
<dbReference type="GO" id="GO:0006886">
    <property type="term" value="P:intracellular protein transport"/>
    <property type="evidence" value="ECO:0007669"/>
    <property type="project" value="InterPro"/>
</dbReference>
<keyword evidence="2" id="KW-0813">Transport</keyword>
<accession>A0A6J6R3C9</accession>
<name>A0A6J6R3C9_9ZZZZ</name>
<evidence type="ECO:0000259" key="10">
    <source>
        <dbReference type="Pfam" id="PF02355"/>
    </source>
</evidence>
<feature type="transmembrane region" description="Helical" evidence="9">
    <location>
        <begin position="101"/>
        <end position="121"/>
    </location>
</feature>
<evidence type="ECO:0000256" key="1">
    <source>
        <dbReference type="ARBA" id="ARBA00004651"/>
    </source>
</evidence>
<dbReference type="GO" id="GO:0015450">
    <property type="term" value="F:protein-transporting ATPase activity"/>
    <property type="evidence" value="ECO:0007669"/>
    <property type="project" value="InterPro"/>
</dbReference>
<keyword evidence="8 9" id="KW-0472">Membrane</keyword>
<dbReference type="EMBL" id="CAEZXZ010000234">
    <property type="protein sequence ID" value="CAB4716453.1"/>
    <property type="molecule type" value="Genomic_DNA"/>
</dbReference>
<keyword evidence="5" id="KW-0653">Protein transport</keyword>
<feature type="domain" description="Protein export membrane protein SecD/SecF C-terminal" evidence="10">
    <location>
        <begin position="61"/>
        <end position="232"/>
    </location>
</feature>
<evidence type="ECO:0000256" key="5">
    <source>
        <dbReference type="ARBA" id="ARBA00022927"/>
    </source>
</evidence>
<dbReference type="Pfam" id="PF22599">
    <property type="entry name" value="SecDF_P1_head"/>
    <property type="match status" value="1"/>
</dbReference>
<organism evidence="12">
    <name type="scientific">freshwater metagenome</name>
    <dbReference type="NCBI Taxonomy" id="449393"/>
    <lineage>
        <taxon>unclassified sequences</taxon>
        <taxon>metagenomes</taxon>
        <taxon>ecological metagenomes</taxon>
    </lineage>
</organism>
<dbReference type="InterPro" id="IPR048634">
    <property type="entry name" value="SecD_SecF_C"/>
</dbReference>
<keyword evidence="3" id="KW-1003">Cell membrane</keyword>
<sequence>MSPCNAFAIVLDGVVVSAPRFNEPILGGQAQIEGNFTAQEANDLANVLKYGALPVTLDPVDITSVSPTVGNDQLRAGIIAGLLGLVLVMIYLMIYYRALGIVAVISLIMAGAITYLMFVVFSKTIGLTLTLAGVAGAIVAIGITADSFIVYFERIRDEIREGRSLRQACESGWVRARRTLLAADFVSLLAAVVLYLLSVGSVRGFAFVLGLTTLVDILVAFWFTHPLVVLLGRTGWMQKGSRWTGLDADRVSGHGLAGEVVSKSRRRQNTDQETVEVPSP</sequence>
<evidence type="ECO:0000256" key="9">
    <source>
        <dbReference type="SAM" id="Phobius"/>
    </source>
</evidence>
<keyword evidence="4 9" id="KW-0812">Transmembrane</keyword>
<dbReference type="NCBIfam" id="TIGR01129">
    <property type="entry name" value="secD"/>
    <property type="match status" value="1"/>
</dbReference>
<feature type="transmembrane region" description="Helical" evidence="9">
    <location>
        <begin position="74"/>
        <end position="94"/>
    </location>
</feature>
<keyword evidence="6 9" id="KW-1133">Transmembrane helix</keyword>
<dbReference type="Pfam" id="PF02355">
    <property type="entry name" value="SecD_SecF_C"/>
    <property type="match status" value="1"/>
</dbReference>
<gene>
    <name evidence="12" type="ORF">UFOPK2625_01291</name>
</gene>
<evidence type="ECO:0000256" key="3">
    <source>
        <dbReference type="ARBA" id="ARBA00022475"/>
    </source>
</evidence>
<reference evidence="12" key="1">
    <citation type="submission" date="2020-05" db="EMBL/GenBank/DDBJ databases">
        <authorList>
            <person name="Chiriac C."/>
            <person name="Salcher M."/>
            <person name="Ghai R."/>
            <person name="Kavagutti S V."/>
        </authorList>
    </citation>
    <scope>NUCLEOTIDE SEQUENCE</scope>
</reference>
<dbReference type="PANTHER" id="PTHR30081">
    <property type="entry name" value="PROTEIN-EXPORT MEMBRANE PROTEIN SEC"/>
    <property type="match status" value="1"/>
</dbReference>
<dbReference type="PANTHER" id="PTHR30081:SF1">
    <property type="entry name" value="PROTEIN TRANSLOCASE SUBUNIT SECD"/>
    <property type="match status" value="1"/>
</dbReference>
<evidence type="ECO:0000256" key="4">
    <source>
        <dbReference type="ARBA" id="ARBA00022692"/>
    </source>
</evidence>
<dbReference type="AlphaFoldDB" id="A0A6J6R3C9"/>
<dbReference type="Gene3D" id="1.20.1640.10">
    <property type="entry name" value="Multidrug efflux transporter AcrB transmembrane domain"/>
    <property type="match status" value="1"/>
</dbReference>
<comment type="subcellular location">
    <subcellularLocation>
        <location evidence="1">Cell membrane</location>
        <topology evidence="1">Multi-pass membrane protein</topology>
    </subcellularLocation>
</comment>
<feature type="transmembrane region" description="Helical" evidence="9">
    <location>
        <begin position="180"/>
        <end position="198"/>
    </location>
</feature>
<evidence type="ECO:0000256" key="7">
    <source>
        <dbReference type="ARBA" id="ARBA00023010"/>
    </source>
</evidence>